<evidence type="ECO:0000313" key="2">
    <source>
        <dbReference type="Proteomes" id="UP001456344"/>
    </source>
</evidence>
<accession>A0ACD5BDW0</accession>
<organism evidence="1 2">
    <name type="scientific">Amycolatopsis coloradensis</name>
    <dbReference type="NCBI Taxonomy" id="76021"/>
    <lineage>
        <taxon>Bacteria</taxon>
        <taxon>Bacillati</taxon>
        <taxon>Actinomycetota</taxon>
        <taxon>Actinomycetes</taxon>
        <taxon>Pseudonocardiales</taxon>
        <taxon>Pseudonocardiaceae</taxon>
        <taxon>Amycolatopsis</taxon>
    </lineage>
</organism>
<dbReference type="Proteomes" id="UP001456344">
    <property type="component" value="Chromosome"/>
</dbReference>
<sequence length="53" mass="5461">MPFRASGGRASLPTLRRHLGPVHLAGDHQLGMPSLADAASSGERAAKQVLASL</sequence>
<protein>
    <submittedName>
        <fullName evidence="1">Uncharacterized protein</fullName>
    </submittedName>
</protein>
<dbReference type="EMBL" id="CP150484">
    <property type="protein sequence ID" value="WYW17629.1"/>
    <property type="molecule type" value="Genomic_DNA"/>
</dbReference>
<reference evidence="1" key="1">
    <citation type="submission" date="2023-10" db="EMBL/GenBank/DDBJ databases">
        <title>Whole genome sequencing of actinobacterial strain Amycolatopsis sp. (BCA-696) identifies the underlying plant growth-promoting genes.</title>
        <authorList>
            <person name="Gandham P."/>
            <person name="Vadla N."/>
            <person name="Saji A."/>
            <person name="Srinivas V."/>
            <person name="Ruperao P."/>
            <person name="Selvanayagam S."/>
            <person name="Saxena R.K."/>
            <person name="Rathore A."/>
            <person name="Gopalakrishnan S."/>
            <person name="Thakur V."/>
        </authorList>
    </citation>
    <scope>NUCLEOTIDE SEQUENCE</scope>
    <source>
        <strain evidence="1">BCA-696</strain>
    </source>
</reference>
<gene>
    <name evidence="1" type="ORF">LCL61_18945</name>
</gene>
<name>A0ACD5BDW0_9PSEU</name>
<evidence type="ECO:0000313" key="1">
    <source>
        <dbReference type="EMBL" id="WYW17629.1"/>
    </source>
</evidence>
<proteinExistence type="predicted"/>
<keyword evidence="2" id="KW-1185">Reference proteome</keyword>